<dbReference type="Proteomes" id="UP000287188">
    <property type="component" value="Unassembled WGS sequence"/>
</dbReference>
<dbReference type="RefSeq" id="WP_126552659.1">
    <property type="nucleotide sequence ID" value="NZ_BIFS01000001.1"/>
</dbReference>
<organism evidence="2 3">
    <name type="scientific">Dictyobacter kobayashii</name>
    <dbReference type="NCBI Taxonomy" id="2014872"/>
    <lineage>
        <taxon>Bacteria</taxon>
        <taxon>Bacillati</taxon>
        <taxon>Chloroflexota</taxon>
        <taxon>Ktedonobacteria</taxon>
        <taxon>Ktedonobacterales</taxon>
        <taxon>Dictyobacteraceae</taxon>
        <taxon>Dictyobacter</taxon>
    </lineage>
</organism>
<sequence>MSLTPIRGAHQANTAGQNPGIAVSWHAFILPWLLLAASWGLLGIAFLTGHNAWLDHDYLIRASHWPWLLALLVFLLGWQVMLLAMMIPALFSQLLLLPHNDRRPYWPTQALFMAGYAASWTLFAGAAFVGDTLLHGLVNQWWWLYLHPQWIATLLFSVAGIFQWSPVKRLCLMHTRDNNQESTTTSWRQGYRYGLWCVGSNWALMLLMVGIGMRNLLMMAGLALLMWLEREFSVGNRLRFLTGGACMLCALLTLLAPTL</sequence>
<comment type="caution">
    <text evidence="2">The sequence shown here is derived from an EMBL/GenBank/DDBJ whole genome shotgun (WGS) entry which is preliminary data.</text>
</comment>
<keyword evidence="1" id="KW-0472">Membrane</keyword>
<dbReference type="AlphaFoldDB" id="A0A402AQ04"/>
<feature type="transmembrane region" description="Helical" evidence="1">
    <location>
        <begin position="25"/>
        <end position="47"/>
    </location>
</feature>
<proteinExistence type="predicted"/>
<evidence type="ECO:0000256" key="1">
    <source>
        <dbReference type="SAM" id="Phobius"/>
    </source>
</evidence>
<keyword evidence="1" id="KW-1133">Transmembrane helix</keyword>
<dbReference type="EMBL" id="BIFS01000001">
    <property type="protein sequence ID" value="GCE21109.1"/>
    <property type="molecule type" value="Genomic_DNA"/>
</dbReference>
<keyword evidence="1" id="KW-0812">Transmembrane</keyword>
<feature type="transmembrane region" description="Helical" evidence="1">
    <location>
        <begin position="142"/>
        <end position="164"/>
    </location>
</feature>
<evidence type="ECO:0008006" key="4">
    <source>
        <dbReference type="Google" id="ProtNLM"/>
    </source>
</evidence>
<reference evidence="3" key="1">
    <citation type="submission" date="2018-12" db="EMBL/GenBank/DDBJ databases">
        <title>Tengunoibacter tsumagoiensis gen. nov., sp. nov., Dictyobacter kobayashii sp. nov., D. alpinus sp. nov., and D. joshuensis sp. nov. and description of Dictyobacteraceae fam. nov. within the order Ktedonobacterales isolated from Tengu-no-mugimeshi.</title>
        <authorList>
            <person name="Wang C.M."/>
            <person name="Zheng Y."/>
            <person name="Sakai Y."/>
            <person name="Toyoda A."/>
            <person name="Minakuchi Y."/>
            <person name="Abe K."/>
            <person name="Yokota A."/>
            <person name="Yabe S."/>
        </authorList>
    </citation>
    <scope>NUCLEOTIDE SEQUENCE [LARGE SCALE GENOMIC DNA]</scope>
    <source>
        <strain evidence="3">Uno11</strain>
    </source>
</reference>
<name>A0A402AQ04_9CHLR</name>
<protein>
    <recommendedName>
        <fullName evidence="4">DUF2182 domain-containing protein</fullName>
    </recommendedName>
</protein>
<feature type="transmembrane region" description="Helical" evidence="1">
    <location>
        <begin position="202"/>
        <end position="228"/>
    </location>
</feature>
<evidence type="ECO:0000313" key="3">
    <source>
        <dbReference type="Proteomes" id="UP000287188"/>
    </source>
</evidence>
<gene>
    <name evidence="2" type="ORF">KDK_49090</name>
</gene>
<feature type="transmembrane region" description="Helical" evidence="1">
    <location>
        <begin position="67"/>
        <end position="91"/>
    </location>
</feature>
<dbReference type="Pfam" id="PF09948">
    <property type="entry name" value="PpoB2"/>
    <property type="match status" value="1"/>
</dbReference>
<keyword evidence="3" id="KW-1185">Reference proteome</keyword>
<dbReference type="InterPro" id="IPR018688">
    <property type="entry name" value="PpoB2-like"/>
</dbReference>
<evidence type="ECO:0000313" key="2">
    <source>
        <dbReference type="EMBL" id="GCE21109.1"/>
    </source>
</evidence>
<accession>A0A402AQ04</accession>
<dbReference type="OrthoDB" id="164118at2"/>
<feature type="transmembrane region" description="Helical" evidence="1">
    <location>
        <begin position="240"/>
        <end position="258"/>
    </location>
</feature>
<feature type="transmembrane region" description="Helical" evidence="1">
    <location>
        <begin position="111"/>
        <end position="130"/>
    </location>
</feature>